<sequence length="75" mass="8137">MSSISRKVKTQRSKGAQPFLESALAEFEMESRMACRAMRVRSAMTVFGVGSLLPNDLPRSQALPTADVAVGQTVH</sequence>
<dbReference type="EMBL" id="MIND01000018">
    <property type="protein sequence ID" value="POF87946.1"/>
    <property type="molecule type" value="Genomic_DNA"/>
</dbReference>
<comment type="caution">
    <text evidence="1">The sequence shown here is derived from an EMBL/GenBank/DDBJ whole genome shotgun (WGS) entry which is preliminary data.</text>
</comment>
<protein>
    <submittedName>
        <fullName evidence="1">Uncharacterized protein</fullName>
    </submittedName>
</protein>
<dbReference type="RefSeq" id="WP_103436208.1">
    <property type="nucleotide sequence ID" value="NZ_MIND01000018.1"/>
</dbReference>
<accession>A0A2S3WAH1</accession>
<evidence type="ECO:0000313" key="2">
    <source>
        <dbReference type="Proteomes" id="UP000237194"/>
    </source>
</evidence>
<dbReference type="Proteomes" id="UP000237194">
    <property type="component" value="Unassembled WGS sequence"/>
</dbReference>
<proteinExistence type="predicted"/>
<gene>
    <name evidence="1" type="ORF">BGP80_08190</name>
</gene>
<evidence type="ECO:0000313" key="1">
    <source>
        <dbReference type="EMBL" id="POF87946.1"/>
    </source>
</evidence>
<name>A0A2S3WAH1_PSEPU</name>
<reference evidence="1 2" key="2">
    <citation type="submission" date="2018-03" db="EMBL/GenBank/DDBJ databases">
        <title>Draft genome of Pseudomonas putida strain KT-27.</title>
        <authorList>
            <person name="Yoshizawa S."/>
            <person name="Khan N.H."/>
            <person name="Nishimura M."/>
            <person name="Chiura H.X."/>
            <person name="Ogura Y."/>
            <person name="Hayashi T."/>
            <person name="Kogure K."/>
        </authorList>
    </citation>
    <scope>NUCLEOTIDE SEQUENCE [LARGE SCALE GENOMIC DNA]</scope>
    <source>
        <strain evidence="1 2">KT-27</strain>
    </source>
</reference>
<organism evidence="1 2">
    <name type="scientific">Pseudomonas putida</name>
    <name type="common">Arthrobacter siderocapsulatus</name>
    <dbReference type="NCBI Taxonomy" id="303"/>
    <lineage>
        <taxon>Bacteria</taxon>
        <taxon>Pseudomonadati</taxon>
        <taxon>Pseudomonadota</taxon>
        <taxon>Gammaproteobacteria</taxon>
        <taxon>Pseudomonadales</taxon>
        <taxon>Pseudomonadaceae</taxon>
        <taxon>Pseudomonas</taxon>
    </lineage>
</organism>
<dbReference type="AlphaFoldDB" id="A0A2S3WAH1"/>
<reference evidence="1 2" key="1">
    <citation type="submission" date="2016-08" db="EMBL/GenBank/DDBJ databases">
        <authorList>
            <person name="Seilhamer J.J."/>
        </authorList>
    </citation>
    <scope>NUCLEOTIDE SEQUENCE [LARGE SCALE GENOMIC DNA]</scope>
    <source>
        <strain evidence="1 2">KT-27</strain>
    </source>
</reference>